<evidence type="ECO:0000259" key="5">
    <source>
        <dbReference type="PROSITE" id="PS50949"/>
    </source>
</evidence>
<dbReference type="Proteomes" id="UP000646579">
    <property type="component" value="Unassembled WGS sequence"/>
</dbReference>
<keyword evidence="2" id="KW-0238">DNA-binding</keyword>
<reference evidence="6" key="1">
    <citation type="journal article" date="2014" name="Int. J. Syst. Evol. Microbiol.">
        <title>Complete genome sequence of Corynebacterium casei LMG S-19264T (=DSM 44701T), isolated from a smear-ripened cheese.</title>
        <authorList>
            <consortium name="US DOE Joint Genome Institute (JGI-PGF)"/>
            <person name="Walter F."/>
            <person name="Albersmeier A."/>
            <person name="Kalinowski J."/>
            <person name="Ruckert C."/>
        </authorList>
    </citation>
    <scope>NUCLEOTIDE SEQUENCE</scope>
    <source>
        <strain evidence="6">KCTC 32437</strain>
    </source>
</reference>
<dbReference type="SUPFAM" id="SSF46785">
    <property type="entry name" value="Winged helix' DNA-binding domain"/>
    <property type="match status" value="1"/>
</dbReference>
<dbReference type="InterPro" id="IPR036388">
    <property type="entry name" value="WH-like_DNA-bd_sf"/>
</dbReference>
<dbReference type="GO" id="GO:0003700">
    <property type="term" value="F:DNA-binding transcription factor activity"/>
    <property type="evidence" value="ECO:0007669"/>
    <property type="project" value="InterPro"/>
</dbReference>
<feature type="domain" description="HTH gntR-type" evidence="5">
    <location>
        <begin position="20"/>
        <end position="90"/>
    </location>
</feature>
<dbReference type="PROSITE" id="PS50949">
    <property type="entry name" value="HTH_GNTR"/>
    <property type="match status" value="1"/>
</dbReference>
<evidence type="ECO:0000256" key="2">
    <source>
        <dbReference type="ARBA" id="ARBA00023125"/>
    </source>
</evidence>
<dbReference type="PANTHER" id="PTHR43537:SF5">
    <property type="entry name" value="UXU OPERON TRANSCRIPTIONAL REGULATOR"/>
    <property type="match status" value="1"/>
</dbReference>
<dbReference type="InterPro" id="IPR008920">
    <property type="entry name" value="TF_FadR/GntR_C"/>
</dbReference>
<dbReference type="InterPro" id="IPR011711">
    <property type="entry name" value="GntR_C"/>
</dbReference>
<reference evidence="6" key="2">
    <citation type="submission" date="2020-09" db="EMBL/GenBank/DDBJ databases">
        <authorList>
            <person name="Sun Q."/>
            <person name="Kim S."/>
        </authorList>
    </citation>
    <scope>NUCLEOTIDE SEQUENCE</scope>
    <source>
        <strain evidence="6">KCTC 32437</strain>
    </source>
</reference>
<dbReference type="SMART" id="SM00345">
    <property type="entry name" value="HTH_GNTR"/>
    <property type="match status" value="1"/>
</dbReference>
<dbReference type="Pfam" id="PF07729">
    <property type="entry name" value="FCD"/>
    <property type="match status" value="1"/>
</dbReference>
<dbReference type="Pfam" id="PF00392">
    <property type="entry name" value="GntR"/>
    <property type="match status" value="1"/>
</dbReference>
<dbReference type="SUPFAM" id="SSF48008">
    <property type="entry name" value="GntR ligand-binding domain-like"/>
    <property type="match status" value="1"/>
</dbReference>
<evidence type="ECO:0000256" key="3">
    <source>
        <dbReference type="ARBA" id="ARBA00023163"/>
    </source>
</evidence>
<dbReference type="CDD" id="cd07377">
    <property type="entry name" value="WHTH_GntR"/>
    <property type="match status" value="1"/>
</dbReference>
<dbReference type="EMBL" id="BMZE01000004">
    <property type="protein sequence ID" value="GHA34559.1"/>
    <property type="molecule type" value="Genomic_DNA"/>
</dbReference>
<organism evidence="6 7">
    <name type="scientific">Devosia pacifica</name>
    <dbReference type="NCBI Taxonomy" id="1335967"/>
    <lineage>
        <taxon>Bacteria</taxon>
        <taxon>Pseudomonadati</taxon>
        <taxon>Pseudomonadota</taxon>
        <taxon>Alphaproteobacteria</taxon>
        <taxon>Hyphomicrobiales</taxon>
        <taxon>Devosiaceae</taxon>
        <taxon>Devosia</taxon>
    </lineage>
</organism>
<proteinExistence type="predicted"/>
<sequence length="275" mass="30906">MPDAAEPATKGGSTPSPHRLKRTDEIVDAIKRMIVEHGLAPGDRLPQEKDLMAQFSAGKGTVREALKSLEVQGLIRIRTGPGGGAFIARMSESRAMSLLSNFLFAKDLSIEHIYQMRKVLEPQVAVSAIGNIDEAGYQRLESIIAIYDHEPADAQERWDQRMAELDFHGVVAEYSDNPILAFTCRFLQRLLKELAICHDIYVQPEPVLRQSGIQHQREMIAAMKAGDAKRVDQILTHHMIEAEQHMLGLKARLEDRFLEDRGQRPSPARRRQAAE</sequence>
<dbReference type="PRINTS" id="PR00035">
    <property type="entry name" value="HTHGNTR"/>
</dbReference>
<dbReference type="RefSeq" id="WP_189426844.1">
    <property type="nucleotide sequence ID" value="NZ_BMZE01000004.1"/>
</dbReference>
<gene>
    <name evidence="6" type="ORF">GCM10007989_32990</name>
</gene>
<dbReference type="SMART" id="SM00895">
    <property type="entry name" value="FCD"/>
    <property type="match status" value="1"/>
</dbReference>
<dbReference type="InterPro" id="IPR000524">
    <property type="entry name" value="Tscrpt_reg_HTH_GntR"/>
</dbReference>
<dbReference type="InterPro" id="IPR036390">
    <property type="entry name" value="WH_DNA-bd_sf"/>
</dbReference>
<dbReference type="AlphaFoldDB" id="A0A918SBK5"/>
<keyword evidence="3" id="KW-0804">Transcription</keyword>
<name>A0A918SBK5_9HYPH</name>
<evidence type="ECO:0000313" key="6">
    <source>
        <dbReference type="EMBL" id="GHA34559.1"/>
    </source>
</evidence>
<dbReference type="PANTHER" id="PTHR43537">
    <property type="entry name" value="TRANSCRIPTIONAL REGULATOR, GNTR FAMILY"/>
    <property type="match status" value="1"/>
</dbReference>
<dbReference type="Gene3D" id="1.20.120.530">
    <property type="entry name" value="GntR ligand-binding domain-like"/>
    <property type="match status" value="1"/>
</dbReference>
<accession>A0A918SBK5</accession>
<feature type="region of interest" description="Disordered" evidence="4">
    <location>
        <begin position="1"/>
        <end position="21"/>
    </location>
</feature>
<protein>
    <submittedName>
        <fullName evidence="6">GntR family transcriptional regulator</fullName>
    </submittedName>
</protein>
<dbReference type="GO" id="GO:0003677">
    <property type="term" value="F:DNA binding"/>
    <property type="evidence" value="ECO:0007669"/>
    <property type="project" value="UniProtKB-KW"/>
</dbReference>
<evidence type="ECO:0000256" key="4">
    <source>
        <dbReference type="SAM" id="MobiDB-lite"/>
    </source>
</evidence>
<evidence type="ECO:0000313" key="7">
    <source>
        <dbReference type="Proteomes" id="UP000646579"/>
    </source>
</evidence>
<comment type="caution">
    <text evidence="6">The sequence shown here is derived from an EMBL/GenBank/DDBJ whole genome shotgun (WGS) entry which is preliminary data.</text>
</comment>
<keyword evidence="7" id="KW-1185">Reference proteome</keyword>
<keyword evidence="1" id="KW-0805">Transcription regulation</keyword>
<dbReference type="Gene3D" id="1.10.10.10">
    <property type="entry name" value="Winged helix-like DNA-binding domain superfamily/Winged helix DNA-binding domain"/>
    <property type="match status" value="1"/>
</dbReference>
<evidence type="ECO:0000256" key="1">
    <source>
        <dbReference type="ARBA" id="ARBA00023015"/>
    </source>
</evidence>